<dbReference type="PROSITE" id="PS50158">
    <property type="entry name" value="ZF_CCHC"/>
    <property type="match status" value="1"/>
</dbReference>
<organism evidence="4 5">
    <name type="scientific">Araneus ventricosus</name>
    <name type="common">Orbweaver spider</name>
    <name type="synonym">Epeira ventricosa</name>
    <dbReference type="NCBI Taxonomy" id="182803"/>
    <lineage>
        <taxon>Eukaryota</taxon>
        <taxon>Metazoa</taxon>
        <taxon>Ecdysozoa</taxon>
        <taxon>Arthropoda</taxon>
        <taxon>Chelicerata</taxon>
        <taxon>Arachnida</taxon>
        <taxon>Araneae</taxon>
        <taxon>Araneomorphae</taxon>
        <taxon>Entelegynae</taxon>
        <taxon>Araneoidea</taxon>
        <taxon>Araneidae</taxon>
        <taxon>Araneus</taxon>
    </lineage>
</organism>
<gene>
    <name evidence="4" type="primary">R1A1-elementORF2_160</name>
    <name evidence="4" type="ORF">AVEN_69519_1</name>
</gene>
<dbReference type="SUPFAM" id="SSF56672">
    <property type="entry name" value="DNA/RNA polymerases"/>
    <property type="match status" value="1"/>
</dbReference>
<dbReference type="Proteomes" id="UP000499080">
    <property type="component" value="Unassembled WGS sequence"/>
</dbReference>
<dbReference type="GO" id="GO:0042575">
    <property type="term" value="C:DNA polymerase complex"/>
    <property type="evidence" value="ECO:0007669"/>
    <property type="project" value="UniProtKB-ARBA"/>
</dbReference>
<evidence type="ECO:0000313" key="5">
    <source>
        <dbReference type="Proteomes" id="UP000499080"/>
    </source>
</evidence>
<name>A0A4Y2TX81_ARAVE</name>
<dbReference type="PANTHER" id="PTHR19446">
    <property type="entry name" value="REVERSE TRANSCRIPTASES"/>
    <property type="match status" value="1"/>
</dbReference>
<evidence type="ECO:0000256" key="1">
    <source>
        <dbReference type="PROSITE-ProRule" id="PRU00047"/>
    </source>
</evidence>
<dbReference type="GO" id="GO:0003676">
    <property type="term" value="F:nucleic acid binding"/>
    <property type="evidence" value="ECO:0007669"/>
    <property type="project" value="InterPro"/>
</dbReference>
<dbReference type="GO" id="GO:0003824">
    <property type="term" value="F:catalytic activity"/>
    <property type="evidence" value="ECO:0007669"/>
    <property type="project" value="InterPro"/>
</dbReference>
<dbReference type="InterPro" id="IPR001878">
    <property type="entry name" value="Znf_CCHC"/>
</dbReference>
<evidence type="ECO:0000259" key="3">
    <source>
        <dbReference type="PROSITE" id="PS50878"/>
    </source>
</evidence>
<evidence type="ECO:0000313" key="4">
    <source>
        <dbReference type="EMBL" id="GBO04060.1"/>
    </source>
</evidence>
<keyword evidence="1" id="KW-0479">Metal-binding</keyword>
<dbReference type="InterPro" id="IPR000477">
    <property type="entry name" value="RT_dom"/>
</dbReference>
<accession>A0A4Y2TX81</accession>
<dbReference type="GO" id="GO:0071897">
    <property type="term" value="P:DNA biosynthetic process"/>
    <property type="evidence" value="ECO:0007669"/>
    <property type="project" value="UniProtKB-ARBA"/>
</dbReference>
<dbReference type="OrthoDB" id="415822at2759"/>
<dbReference type="SMART" id="SM00343">
    <property type="entry name" value="ZnF_C2HC"/>
    <property type="match status" value="1"/>
</dbReference>
<dbReference type="GO" id="GO:0008270">
    <property type="term" value="F:zinc ion binding"/>
    <property type="evidence" value="ECO:0007669"/>
    <property type="project" value="UniProtKB-KW"/>
</dbReference>
<dbReference type="InterPro" id="IPR036691">
    <property type="entry name" value="Endo/exonu/phosph_ase_sf"/>
</dbReference>
<dbReference type="Pfam" id="PF14529">
    <property type="entry name" value="Exo_endo_phos_2"/>
    <property type="match status" value="1"/>
</dbReference>
<keyword evidence="1" id="KW-0863">Zinc-finger</keyword>
<dbReference type="EMBL" id="BGPR01031171">
    <property type="protein sequence ID" value="GBO04060.1"/>
    <property type="molecule type" value="Genomic_DNA"/>
</dbReference>
<protein>
    <recommendedName>
        <fullName evidence="6">Retrovirus-related Pol polyprotein from type-1 retrotransposable element R1</fullName>
    </recommendedName>
</protein>
<dbReference type="SUPFAM" id="SSF56219">
    <property type="entry name" value="DNase I-like"/>
    <property type="match status" value="1"/>
</dbReference>
<dbReference type="PROSITE" id="PS50878">
    <property type="entry name" value="RT_POL"/>
    <property type="match status" value="1"/>
</dbReference>
<sequence>MYPKEESGLSTSSQVLRCLERNISLGALGVKMVASRPIRDAGVVLVTETKPMTETLRQAIEGCPAVAEKVSVRAPKGRVPHIIVYNVPVGKYATRDKEERWIRRLRKGNTLPEGDISVRFRRKAKNGTEDWILALAPEVFMGIPKQGRLNNGFSSLRYREYLEPTRCYKCQRFGHMKSQCPDLAGPDYCTKCTGRHMPKDCKTKRPTCRNCAEYNSKTGARTPTSHTVPNLGRSRPATGEIPTFRTGPHDIYLLQEPYTVNGSLAGTKLGWRAVHAQGGKAAILVSNQALDVIELVKTVNIVGVQISDRTLSVAVFSIYFPPSSNKTELVAQLSATLSGLNSSCILIGGDINMRHQLWGPRVSDHRSSDEGLPFVDFIIKHGLNIWNDPNSDPTFQTTRVQTWIDVTVASAALDFAAHTWQVTTRTLSDHNYLEYNLGELDVSERVPRYNLNRFRLNKVACKISGIEPTLLDQLQRSESPEDLDRFVLALTATIQEVCATYLKFTKPRPKTVPWWDAELEVLRNKTCALKRRFHRALDPAVKAIKKAEFRICRAKFRRTLSIKRDKSWSEFCREVSSLNEYALPYKICANKVRRPLVIGSIQVGGRPYTSLRQSIEQIVRVLFPSDDEVLTESREQQARRLFVESYDSTDRDPHFTKTEVWSALKQSKRRKAPGLDRLQYEVIVAINNKSPRLLVSLFNRCLYIGHFPRPWKCAKLVLLNKPGNDTSDPRAYRPICLLSTMSKVLDKLVSQRILYHYHSNNLLNPLQHGFRTGKSCETAGFELREVVLEKVRRNQGVCMISLDVAGAFDNVSWVSILYQLGEAACPLNIFRLVRSYLRNRSVCYETQVTRVVHEVKRGCPQGSCSGPLFWNIVADSLLNLTFPRHTYIQEYTDNLVLVVWGHNESQIAERGHAAMSMVEEWGELNGLRFSPQKTCMLPITFRRRLSIANPPVMELYGRPIRAVEELKYLGVIWDGGLTFHSHFKDRKAAIDTLSYRLTLTVCKWFSKQPRLLKKIYIGALESKLLFGHGTWGHRLRLKSFCEYLNVVQRRPLLTMTRAYRTSSTNSLQVLAGVPPLDLRAIETYASFFILRAHQDITVYSEEFSWEDYVQMESPYLTHPAIKDGIGFDWMEPKGEGLEIFSDGSGINDRVGAAILVLYFGQQIHSVRVRTPIIADPSNTHPLVGEVRRLLKKARSERGVFLHWVKAQVGYHGNELADAEAKEATGSPSVSVELPVSSSRFKCKLRRIIIQAWQDHWDYSPNKGRFTRSIIPKVSLKTHFWGEMAELFTGHGRFLAHLFRFGIGNTERCACGAVGDARHYLVSCPLTMNLRARLRFNPLYLSIVVRAYNLPVLGELSRRVRAFLPHLQRS</sequence>
<dbReference type="InterPro" id="IPR012337">
    <property type="entry name" value="RNaseH-like_sf"/>
</dbReference>
<dbReference type="CDD" id="cd01650">
    <property type="entry name" value="RT_nLTR_like"/>
    <property type="match status" value="1"/>
</dbReference>
<dbReference type="InterPro" id="IPR043502">
    <property type="entry name" value="DNA/RNA_pol_sf"/>
</dbReference>
<evidence type="ECO:0000259" key="2">
    <source>
        <dbReference type="PROSITE" id="PS50158"/>
    </source>
</evidence>
<evidence type="ECO:0008006" key="6">
    <source>
        <dbReference type="Google" id="ProtNLM"/>
    </source>
</evidence>
<feature type="domain" description="CCHC-type" evidence="2">
    <location>
        <begin position="166"/>
        <end position="182"/>
    </location>
</feature>
<dbReference type="InterPro" id="IPR005135">
    <property type="entry name" value="Endo/exonuclease/phosphatase"/>
</dbReference>
<dbReference type="InterPro" id="IPR036875">
    <property type="entry name" value="Znf_CCHC_sf"/>
</dbReference>
<keyword evidence="1" id="KW-0862">Zinc</keyword>
<dbReference type="Pfam" id="PF00078">
    <property type="entry name" value="RVT_1"/>
    <property type="match status" value="1"/>
</dbReference>
<dbReference type="SUPFAM" id="SSF53098">
    <property type="entry name" value="Ribonuclease H-like"/>
    <property type="match status" value="1"/>
</dbReference>
<dbReference type="SUPFAM" id="SSF57756">
    <property type="entry name" value="Retrovirus zinc finger-like domains"/>
    <property type="match status" value="1"/>
</dbReference>
<reference evidence="4 5" key="1">
    <citation type="journal article" date="2019" name="Sci. Rep.">
        <title>Orb-weaving spider Araneus ventricosus genome elucidates the spidroin gene catalogue.</title>
        <authorList>
            <person name="Kono N."/>
            <person name="Nakamura H."/>
            <person name="Ohtoshi R."/>
            <person name="Moran D.A.P."/>
            <person name="Shinohara A."/>
            <person name="Yoshida Y."/>
            <person name="Fujiwara M."/>
            <person name="Mori M."/>
            <person name="Tomita M."/>
            <person name="Arakawa K."/>
        </authorList>
    </citation>
    <scope>NUCLEOTIDE SEQUENCE [LARGE SCALE GENOMIC DNA]</scope>
</reference>
<proteinExistence type="predicted"/>
<comment type="caution">
    <text evidence="4">The sequence shown here is derived from an EMBL/GenBank/DDBJ whole genome shotgun (WGS) entry which is preliminary data.</text>
</comment>
<keyword evidence="5" id="KW-1185">Reference proteome</keyword>
<dbReference type="Gene3D" id="3.60.10.10">
    <property type="entry name" value="Endonuclease/exonuclease/phosphatase"/>
    <property type="match status" value="1"/>
</dbReference>
<feature type="domain" description="Reverse transcriptase" evidence="3">
    <location>
        <begin position="700"/>
        <end position="973"/>
    </location>
</feature>